<dbReference type="InterPro" id="IPR011978">
    <property type="entry name" value="YgfB-like"/>
</dbReference>
<sequence length="195" mass="22415">MQSRTNSAPLSDDELDRLETFIFSDVVSEDSLDLIGIHGFLCALNISPVPADEEEWMDVLFDGKPNWISPEQEAEITSMLNRWKGSIYSDLSNDRELGMPCELTLETKNEESELEIWAQAFMEGVFLNEDEWFSEGTDKEEAVAELMLPIMVISNLFDEKEFKEIRRNKIATEQMANEIPDILVDLFLLYHAPEK</sequence>
<dbReference type="InterPro" id="IPR036255">
    <property type="entry name" value="YgfB-like_sf"/>
</dbReference>
<dbReference type="STRING" id="1045558.SAMN05216175_104223"/>
<accession>A0A1I2QA96</accession>
<evidence type="ECO:0008006" key="3">
    <source>
        <dbReference type="Google" id="ProtNLM"/>
    </source>
</evidence>
<proteinExistence type="predicted"/>
<gene>
    <name evidence="1" type="ORF">SAMN05216175_104223</name>
</gene>
<evidence type="ECO:0000313" key="1">
    <source>
        <dbReference type="EMBL" id="SFG23187.1"/>
    </source>
</evidence>
<dbReference type="OrthoDB" id="7008537at2"/>
<name>A0A1I2QA96_9GAMM</name>
<dbReference type="AlphaFoldDB" id="A0A1I2QA96"/>
<keyword evidence="2" id="KW-1185">Reference proteome</keyword>
<organism evidence="1 2">
    <name type="scientific">Neptunomonas qingdaonensis</name>
    <dbReference type="NCBI Taxonomy" id="1045558"/>
    <lineage>
        <taxon>Bacteria</taxon>
        <taxon>Pseudomonadati</taxon>
        <taxon>Pseudomonadota</taxon>
        <taxon>Gammaproteobacteria</taxon>
        <taxon>Oceanospirillales</taxon>
        <taxon>Oceanospirillaceae</taxon>
        <taxon>Neptunomonas</taxon>
    </lineage>
</organism>
<dbReference type="NCBIfam" id="TIGR02292">
    <property type="entry name" value="ygfB_yecA"/>
    <property type="match status" value="1"/>
</dbReference>
<dbReference type="Proteomes" id="UP000198623">
    <property type="component" value="Unassembled WGS sequence"/>
</dbReference>
<dbReference type="SUPFAM" id="SSF101327">
    <property type="entry name" value="YgfB-like"/>
    <property type="match status" value="1"/>
</dbReference>
<dbReference type="EMBL" id="FOOU01000004">
    <property type="protein sequence ID" value="SFG23187.1"/>
    <property type="molecule type" value="Genomic_DNA"/>
</dbReference>
<reference evidence="2" key="1">
    <citation type="submission" date="2016-10" db="EMBL/GenBank/DDBJ databases">
        <authorList>
            <person name="Varghese N."/>
            <person name="Submissions S."/>
        </authorList>
    </citation>
    <scope>NUCLEOTIDE SEQUENCE [LARGE SCALE GENOMIC DNA]</scope>
    <source>
        <strain evidence="2">CGMCC 1.10971</strain>
    </source>
</reference>
<dbReference type="RefSeq" id="WP_090726580.1">
    <property type="nucleotide sequence ID" value="NZ_FOOU01000004.1"/>
</dbReference>
<dbReference type="Pfam" id="PF03695">
    <property type="entry name" value="UPF0149"/>
    <property type="match status" value="1"/>
</dbReference>
<protein>
    <recommendedName>
        <fullName evidence="3">YecA family protein</fullName>
    </recommendedName>
</protein>
<evidence type="ECO:0000313" key="2">
    <source>
        <dbReference type="Proteomes" id="UP000198623"/>
    </source>
</evidence>
<dbReference type="Gene3D" id="1.20.120.740">
    <property type="entry name" value="YgfB uncharacterised protein family UPF0149, PF03695"/>
    <property type="match status" value="1"/>
</dbReference>